<protein>
    <submittedName>
        <fullName evidence="2">Uncharacterized protein</fullName>
    </submittedName>
</protein>
<accession>E4L9K7</accession>
<name>E4L9K7_9FIRM</name>
<proteinExistence type="predicted"/>
<gene>
    <name evidence="2" type="ORF">HMPREF9220_0434</name>
</gene>
<reference evidence="2 3" key="1">
    <citation type="submission" date="2010-11" db="EMBL/GenBank/DDBJ databases">
        <authorList>
            <person name="Durkin A.S."/>
            <person name="Madupu R."/>
            <person name="Torralba M."/>
            <person name="Gillis M."/>
            <person name="Methe B."/>
            <person name="Sutton G."/>
            <person name="Nelson K.E."/>
        </authorList>
    </citation>
    <scope>NUCLEOTIDE SEQUENCE [LARGE SCALE GENOMIC DNA]</scope>
    <source>
        <strain evidence="2 3">UPII 345-E</strain>
    </source>
</reference>
<dbReference type="EMBL" id="AENT01000024">
    <property type="protein sequence ID" value="EFR42472.1"/>
    <property type="molecule type" value="Genomic_DNA"/>
</dbReference>
<dbReference type="RefSeq" id="WP_007554743.1">
    <property type="nucleotide sequence ID" value="NZ_AENT01000024.1"/>
</dbReference>
<dbReference type="AlphaFoldDB" id="E4L9K7"/>
<keyword evidence="1" id="KW-0732">Signal</keyword>
<evidence type="ECO:0000256" key="1">
    <source>
        <dbReference type="SAM" id="SignalP"/>
    </source>
</evidence>
<feature type="chain" id="PRO_5003183406" evidence="1">
    <location>
        <begin position="22"/>
        <end position="228"/>
    </location>
</feature>
<evidence type="ECO:0000313" key="2">
    <source>
        <dbReference type="EMBL" id="EFR42472.1"/>
    </source>
</evidence>
<feature type="signal peptide" evidence="1">
    <location>
        <begin position="1"/>
        <end position="21"/>
    </location>
</feature>
<organism evidence="2 3">
    <name type="scientific">Dialister micraerophilus UPII 345-E</name>
    <dbReference type="NCBI Taxonomy" id="910314"/>
    <lineage>
        <taxon>Bacteria</taxon>
        <taxon>Bacillati</taxon>
        <taxon>Bacillota</taxon>
        <taxon>Negativicutes</taxon>
        <taxon>Veillonellales</taxon>
        <taxon>Veillonellaceae</taxon>
        <taxon>Dialister</taxon>
    </lineage>
</organism>
<evidence type="ECO:0000313" key="3">
    <source>
        <dbReference type="Proteomes" id="UP000004594"/>
    </source>
</evidence>
<comment type="caution">
    <text evidence="2">The sequence shown here is derived from an EMBL/GenBank/DDBJ whole genome shotgun (WGS) entry which is preliminary data.</text>
</comment>
<dbReference type="Proteomes" id="UP000004594">
    <property type="component" value="Unassembled WGS sequence"/>
</dbReference>
<sequence length="228" mass="25837">MKKIITSAILIAMMTCGIANAEKLQLPQGETLDLSEKVGVYDAENSFTVKTIRKEIDKKETQEKIKESLLNSGVTTNVEEATNTVTNIIKNTRIYQLRSNTKENYYQGILVSVYVKNSDKTKLKQLQENLAKESENIDLVGIAIKSYIKNIPLDIKEKDMKKSEKGIEYTEKETKADFENADFSSDLYTDTIIIKGKEGSTYSVFNTTQVAAKYFRPFIEQALRGMEK</sequence>